<comment type="similarity">
    <text evidence="1">Belongs to the CCDC22 family.</text>
</comment>
<dbReference type="InterPro" id="IPR048349">
    <property type="entry name" value="CCDC22_N"/>
</dbReference>
<feature type="domain" description="CCDC22 coiled-coil" evidence="4">
    <location>
        <begin position="128"/>
        <end position="585"/>
    </location>
</feature>
<dbReference type="Ensembl" id="ENSORLT00000030938.1">
    <property type="protein sequence ID" value="ENSORLP00000029390.1"/>
    <property type="gene ID" value="ENSORLG00000019256.2"/>
</dbReference>
<dbReference type="AlphaFoldDB" id="A0A3B3HCW7"/>
<evidence type="ECO:0000256" key="3">
    <source>
        <dbReference type="SAM" id="Coils"/>
    </source>
</evidence>
<keyword evidence="7" id="KW-1185">Reference proteome</keyword>
<sequence length="616" mass="69355">MEEVDRILIHALRQVGTEVDEDVDSIRQFTSELLVEGVVRCIRVIDPGLGGGLAPSLPPGMSARFRVGMSLAQACQDVGYKGEIGYQTFLYSSEPEIRSLLMFLVEKLPRESAEASAQPSGKSAVLQRAIAAAIRAQLDLAWVPPNCSLPLHCETQVRTALQASESAQENSGKDVKEYRRDVLPPVTAQFSSSASMVASLLEQHAAELSAAQEWDGEWKSQGLLSRLTPQEYRSRKLARLQKRIQEQLRSAAQPSSESAFGVSRPASDLMDVLQSFRASAPTEHVLKKGTHFTHTQKFTFTQVGECLTRSSANLGRRTQCAVKNKQTCQNALKKNQWNNETLEIGFRRDVLLQVLDELKQRELGNTEKEEKLQVKKKTIDLLPEADNNVIQLQSLVEASAKRVVNLASQWEKRRAPLIDEHRRLKEICSRQDLDSSRKLSEIKSLHEKIHVSTEEAKKKEETYKQLLTELESLPQDASRSAYTQRILEIVSNIKKQKEEITKILSDTRELQKEINSLTGKLDRTFAVTDELVFKDAKKDESVRKSYKYLAALHENCNQLIQTIEDTGTILREIRDLEEQIETENGNKTVANLERILDDFKAIRQENAALAAKVKEG</sequence>
<evidence type="ECO:0000259" key="5">
    <source>
        <dbReference type="Pfam" id="PF21674"/>
    </source>
</evidence>
<reference evidence="6 7" key="1">
    <citation type="journal article" date="2007" name="Nature">
        <title>The medaka draft genome and insights into vertebrate genome evolution.</title>
        <authorList>
            <person name="Kasahara M."/>
            <person name="Naruse K."/>
            <person name="Sasaki S."/>
            <person name="Nakatani Y."/>
            <person name="Qu W."/>
            <person name="Ahsan B."/>
            <person name="Yamada T."/>
            <person name="Nagayasu Y."/>
            <person name="Doi K."/>
            <person name="Kasai Y."/>
            <person name="Jindo T."/>
            <person name="Kobayashi D."/>
            <person name="Shimada A."/>
            <person name="Toyoda A."/>
            <person name="Kuroki Y."/>
            <person name="Fujiyama A."/>
            <person name="Sasaki T."/>
            <person name="Shimizu A."/>
            <person name="Asakawa S."/>
            <person name="Shimizu N."/>
            <person name="Hashimoto S."/>
            <person name="Yang J."/>
            <person name="Lee Y."/>
            <person name="Matsushima K."/>
            <person name="Sugano S."/>
            <person name="Sakaizumi M."/>
            <person name="Narita T."/>
            <person name="Ohishi K."/>
            <person name="Haga S."/>
            <person name="Ohta F."/>
            <person name="Nomoto H."/>
            <person name="Nogata K."/>
            <person name="Morishita T."/>
            <person name="Endo T."/>
            <person name="Shin-I T."/>
            <person name="Takeda H."/>
            <person name="Morishita S."/>
            <person name="Kohara Y."/>
        </authorList>
    </citation>
    <scope>NUCLEOTIDE SEQUENCE [LARGE SCALE GENOMIC DNA]</scope>
    <source>
        <strain evidence="6 7">Hd-rR</strain>
    </source>
</reference>
<feature type="domain" description="CCDC22 N-terminal" evidence="5">
    <location>
        <begin position="1"/>
        <end position="109"/>
    </location>
</feature>
<dbReference type="InterPro" id="IPR048348">
    <property type="entry name" value="CCDC22_CC"/>
</dbReference>
<evidence type="ECO:0000313" key="6">
    <source>
        <dbReference type="Ensembl" id="ENSORLP00000029390.1"/>
    </source>
</evidence>
<evidence type="ECO:0000313" key="7">
    <source>
        <dbReference type="Proteomes" id="UP000001038"/>
    </source>
</evidence>
<feature type="coiled-coil region" evidence="3">
    <location>
        <begin position="453"/>
        <end position="513"/>
    </location>
</feature>
<protein>
    <recommendedName>
        <fullName evidence="2">Coiled-coil domain-containing protein 22</fullName>
    </recommendedName>
</protein>
<evidence type="ECO:0000256" key="1">
    <source>
        <dbReference type="ARBA" id="ARBA00006438"/>
    </source>
</evidence>
<dbReference type="PANTHER" id="PTHR15668:SF4">
    <property type="entry name" value="COILED-COIL DOMAIN-CONTAINING PROTEIN 22"/>
    <property type="match status" value="1"/>
</dbReference>
<dbReference type="Proteomes" id="UP000001038">
    <property type="component" value="Chromosome 7"/>
</dbReference>
<evidence type="ECO:0000256" key="2">
    <source>
        <dbReference type="ARBA" id="ARBA00016694"/>
    </source>
</evidence>
<dbReference type="Bgee" id="ENSORLG00000019256">
    <property type="expression patterns" value="Expressed in liver and 14 other cell types or tissues"/>
</dbReference>
<reference evidence="6" key="2">
    <citation type="submission" date="2025-08" db="UniProtKB">
        <authorList>
            <consortium name="Ensembl"/>
        </authorList>
    </citation>
    <scope>IDENTIFICATION</scope>
    <source>
        <strain evidence="6">Hd-rR</strain>
    </source>
</reference>
<dbReference type="GeneTree" id="ENSGT00390000003809"/>
<organism evidence="6 7">
    <name type="scientific">Oryzias latipes</name>
    <name type="common">Japanese rice fish</name>
    <name type="synonym">Japanese killifish</name>
    <dbReference type="NCBI Taxonomy" id="8090"/>
    <lineage>
        <taxon>Eukaryota</taxon>
        <taxon>Metazoa</taxon>
        <taxon>Chordata</taxon>
        <taxon>Craniata</taxon>
        <taxon>Vertebrata</taxon>
        <taxon>Euteleostomi</taxon>
        <taxon>Actinopterygii</taxon>
        <taxon>Neopterygii</taxon>
        <taxon>Teleostei</taxon>
        <taxon>Neoteleostei</taxon>
        <taxon>Acanthomorphata</taxon>
        <taxon>Ovalentaria</taxon>
        <taxon>Atherinomorphae</taxon>
        <taxon>Beloniformes</taxon>
        <taxon>Adrianichthyidae</taxon>
        <taxon>Oryziinae</taxon>
        <taxon>Oryzias</taxon>
    </lineage>
</organism>
<dbReference type="InterPro" id="IPR008530">
    <property type="entry name" value="CCDC22"/>
</dbReference>
<dbReference type="PANTHER" id="PTHR15668">
    <property type="entry name" value="JM1 PROTEIN"/>
    <property type="match status" value="1"/>
</dbReference>
<gene>
    <name evidence="6" type="primary">CCDC22</name>
    <name evidence="6" type="synonym">ccdc22</name>
</gene>
<evidence type="ECO:0000259" key="4">
    <source>
        <dbReference type="Pfam" id="PF05667"/>
    </source>
</evidence>
<reference evidence="6" key="3">
    <citation type="submission" date="2025-09" db="UniProtKB">
        <authorList>
            <consortium name="Ensembl"/>
        </authorList>
    </citation>
    <scope>IDENTIFICATION</scope>
    <source>
        <strain evidence="6">Hd-rR</strain>
    </source>
</reference>
<accession>A0A3B3HCW7</accession>
<dbReference type="Pfam" id="PF05667">
    <property type="entry name" value="CCDC22_CC"/>
    <property type="match status" value="1"/>
</dbReference>
<proteinExistence type="inferred from homology"/>
<name>A0A3B3HCW7_ORYLA</name>
<keyword evidence="3" id="KW-0175">Coiled coil</keyword>
<dbReference type="Pfam" id="PF21674">
    <property type="entry name" value="CCDC22_N"/>
    <property type="match status" value="1"/>
</dbReference>